<feature type="repeat" description="WD" evidence="4">
    <location>
        <begin position="798"/>
        <end position="830"/>
    </location>
</feature>
<dbReference type="Pfam" id="PF00248">
    <property type="entry name" value="Aldo_ket_red"/>
    <property type="match status" value="1"/>
</dbReference>
<dbReference type="GO" id="GO:0051015">
    <property type="term" value="F:actin filament binding"/>
    <property type="evidence" value="ECO:0007669"/>
    <property type="project" value="TreeGrafter"/>
</dbReference>
<dbReference type="GO" id="GO:0030042">
    <property type="term" value="P:actin filament depolymerization"/>
    <property type="evidence" value="ECO:0007669"/>
    <property type="project" value="TreeGrafter"/>
</dbReference>
<dbReference type="PRINTS" id="PR00069">
    <property type="entry name" value="ALDKETRDTASE"/>
</dbReference>
<keyword evidence="1 4" id="KW-0853">WD repeat</keyword>
<dbReference type="InterPro" id="IPR036322">
    <property type="entry name" value="WD40_repeat_dom_sf"/>
</dbReference>
<dbReference type="FunFam" id="3.20.20.100:FF:000002">
    <property type="entry name" value="2,5-diketo-D-gluconic acid reductase A"/>
    <property type="match status" value="1"/>
</dbReference>
<keyword evidence="2" id="KW-0677">Repeat</keyword>
<dbReference type="AlphaFoldDB" id="A0A4T0FYP2"/>
<feature type="repeat" description="WD" evidence="4">
    <location>
        <begin position="367"/>
        <end position="400"/>
    </location>
</feature>
<dbReference type="InterPro" id="IPR036812">
    <property type="entry name" value="NAD(P)_OxRdtase_dom_sf"/>
</dbReference>
<evidence type="ECO:0000313" key="8">
    <source>
        <dbReference type="Proteomes" id="UP000310189"/>
    </source>
</evidence>
<dbReference type="CDD" id="cd19071">
    <property type="entry name" value="AKR_AKR1-5-like"/>
    <property type="match status" value="1"/>
</dbReference>
<feature type="repeat" description="WD" evidence="4">
    <location>
        <begin position="498"/>
        <end position="539"/>
    </location>
</feature>
<dbReference type="InterPro" id="IPR015943">
    <property type="entry name" value="WD40/YVTN_repeat-like_dom_sf"/>
</dbReference>
<evidence type="ECO:0000256" key="2">
    <source>
        <dbReference type="ARBA" id="ARBA00022737"/>
    </source>
</evidence>
<evidence type="ECO:0000259" key="5">
    <source>
        <dbReference type="Pfam" id="PF00248"/>
    </source>
</evidence>
<dbReference type="PANTHER" id="PTHR19856:SF0">
    <property type="entry name" value="WD REPEAT-CONTAINING PROTEIN 1"/>
    <property type="match status" value="1"/>
</dbReference>
<dbReference type="InterPro" id="IPR011047">
    <property type="entry name" value="Quinoprotein_ADH-like_sf"/>
</dbReference>
<dbReference type="Pfam" id="PF12894">
    <property type="entry name" value="ANAPC4_WD40"/>
    <property type="match status" value="1"/>
</dbReference>
<keyword evidence="8" id="KW-1185">Reference proteome</keyword>
<dbReference type="OrthoDB" id="2306at2759"/>
<accession>A0A4T0FYP2</accession>
<dbReference type="EMBL" id="SPNW01000004">
    <property type="protein sequence ID" value="TIA92954.1"/>
    <property type="molecule type" value="Genomic_DNA"/>
</dbReference>
<dbReference type="PANTHER" id="PTHR19856">
    <property type="entry name" value="WD-REPEATCONTAINING PROTEIN WDR1"/>
    <property type="match status" value="1"/>
</dbReference>
<evidence type="ECO:0000256" key="1">
    <source>
        <dbReference type="ARBA" id="ARBA00022574"/>
    </source>
</evidence>
<dbReference type="PROSITE" id="PS50294">
    <property type="entry name" value="WD_REPEATS_REGION"/>
    <property type="match status" value="3"/>
</dbReference>
<dbReference type="InterPro" id="IPR020471">
    <property type="entry name" value="AKR"/>
</dbReference>
<dbReference type="FunFam" id="2.130.10.10:FF:000102">
    <property type="entry name" value="Actin-interacting protein 1"/>
    <property type="match status" value="1"/>
</dbReference>
<dbReference type="SUPFAM" id="SSF50998">
    <property type="entry name" value="Quinoprotein alcohol dehydrogenase-like"/>
    <property type="match status" value="1"/>
</dbReference>
<dbReference type="InterPro" id="IPR001680">
    <property type="entry name" value="WD40_rpt"/>
</dbReference>
<keyword evidence="3" id="KW-0560">Oxidoreductase</keyword>
<proteinExistence type="predicted"/>
<dbReference type="GO" id="GO:0016616">
    <property type="term" value="F:oxidoreductase activity, acting on the CH-OH group of donors, NAD or NADP as acceptor"/>
    <property type="evidence" value="ECO:0007669"/>
    <property type="project" value="UniProtKB-ARBA"/>
</dbReference>
<feature type="domain" description="Anaphase-promoting complex subunit 4-like WD40" evidence="6">
    <location>
        <begin position="799"/>
        <end position="854"/>
    </location>
</feature>
<sequence length="923" mass="100195">MAAAKGPLLLPKNFRLANGHVINSIGLGLWKVDPSETERVVTDALDLGYRHIDGAYAYGNSDKVGNALQKSGIDRKHLWLTTKNWNSFWDPSMVKASAEKELESMQTNYLDLLLLHWPVAFANPNKVLDKMPEKRDGKQLPVIDREAMANLEQTWEALENLVKEGKVKNLGISNFSVGKTQNLLKFAKEKPLVNQVEINLHCYQPDLVKFNAENGILTQAYSPLGSDTKQASYSKEPLVVELSNKIGVSPTQLILAWHLKRGINPLPRSKNKEHLKENLEAVNVQMPEDVFNALEEEAAKTPANRVVNPSKAWQTDIFKDTHPINPFSERGAATKLAVDAKGEKLVYPNGRSVVIRDLKQPSKSFVYQGHLHPVTVARISPSGFYCASGDVTGTVRVWDLVGEDNVLKSEVKVTAGKINDLDWDGESQRIIAVGEGRDSFGRAFMMDSGTNCGEITGHSKPANAVSMRSKRPFRAVTASDDTTLVFYTGTPYKFNKTIKTHTKFVQDVRFSPDDSKFVSVGSDGALFVYDGASGETVHEEPKAHSGSIYGVAWSADSTKFATTSADRFVKVWCASTFKELLSYEVGQGIQNQQVGIVWPANSDKVASLGVNGTLNLIDVSNKDSVTKEEIHGATRAITAFAQTDKALISGSFDGNLRSFSKEGGECKVIDGSSGKSVTKLCTQGISKDIGALTVGFDDKLRAIDSSLEKTTSLNVSLSAFAKGLAADETHALVTCVNDTIDVIAYTQGGEAPKKTTSVKYTPSAIALHKGLVVVGDEVGKVHLLNFSEGALGDEIKTLERGRSEITAISFSPNGELFAVGENNGKITVYDRAGEVKTGSWAFHTARITSIEWTQDSQVAMTTSLDTNVYFYSVEKPSRNLSLKNVAAGGVIGGAWTADAKSIAVAGADGNVRTYDVDVKDLLK</sequence>
<dbReference type="InterPro" id="IPR018170">
    <property type="entry name" value="Aldo/ket_reductase_CS"/>
</dbReference>
<dbReference type="Pfam" id="PF00400">
    <property type="entry name" value="WD40"/>
    <property type="match status" value="3"/>
</dbReference>
<dbReference type="Gene3D" id="3.20.20.100">
    <property type="entry name" value="NADP-dependent oxidoreductase domain"/>
    <property type="match status" value="1"/>
</dbReference>
<feature type="repeat" description="WD" evidence="4">
    <location>
        <begin position="541"/>
        <end position="582"/>
    </location>
</feature>
<evidence type="ECO:0000259" key="6">
    <source>
        <dbReference type="Pfam" id="PF12894"/>
    </source>
</evidence>
<name>A0A4T0FYP2_9BASI</name>
<dbReference type="GO" id="GO:0030864">
    <property type="term" value="C:cortical actin cytoskeleton"/>
    <property type="evidence" value="ECO:0007669"/>
    <property type="project" value="TreeGrafter"/>
</dbReference>
<dbReference type="InterPro" id="IPR024977">
    <property type="entry name" value="Apc4-like_WD40_dom"/>
</dbReference>
<dbReference type="PROSITE" id="PS50082">
    <property type="entry name" value="WD_REPEATS_2"/>
    <property type="match status" value="4"/>
</dbReference>
<feature type="domain" description="NADP-dependent oxidoreductase" evidence="5">
    <location>
        <begin position="25"/>
        <end position="296"/>
    </location>
</feature>
<dbReference type="SUPFAM" id="SSF51430">
    <property type="entry name" value="NAD(P)-linked oxidoreductase"/>
    <property type="match status" value="1"/>
</dbReference>
<dbReference type="PROSITE" id="PS00062">
    <property type="entry name" value="ALDOKETO_REDUCTASE_2"/>
    <property type="match status" value="1"/>
</dbReference>
<dbReference type="SUPFAM" id="SSF50978">
    <property type="entry name" value="WD40 repeat-like"/>
    <property type="match status" value="1"/>
</dbReference>
<dbReference type="InterPro" id="IPR023210">
    <property type="entry name" value="NADP_OxRdtase_dom"/>
</dbReference>
<comment type="caution">
    <text evidence="7">The sequence shown here is derived from an EMBL/GenBank/DDBJ whole genome shotgun (WGS) entry which is preliminary data.</text>
</comment>
<evidence type="ECO:0000313" key="7">
    <source>
        <dbReference type="EMBL" id="TIA92954.1"/>
    </source>
</evidence>
<evidence type="ECO:0000256" key="3">
    <source>
        <dbReference type="ARBA" id="ARBA00023002"/>
    </source>
</evidence>
<protein>
    <submittedName>
        <fullName evidence="7">Uncharacterized protein</fullName>
    </submittedName>
</protein>
<reference evidence="7 8" key="1">
    <citation type="submission" date="2019-03" db="EMBL/GenBank/DDBJ databases">
        <title>Sequencing 23 genomes of Wallemia ichthyophaga.</title>
        <authorList>
            <person name="Gostincar C."/>
        </authorList>
    </citation>
    <scope>NUCLEOTIDE SEQUENCE [LARGE SCALE GENOMIC DNA]</scope>
    <source>
        <strain evidence="7 8">EXF-5753</strain>
    </source>
</reference>
<dbReference type="Proteomes" id="UP000310189">
    <property type="component" value="Unassembled WGS sequence"/>
</dbReference>
<organism evidence="7 8">
    <name type="scientific">Wallemia hederae</name>
    <dbReference type="NCBI Taxonomy" id="1540922"/>
    <lineage>
        <taxon>Eukaryota</taxon>
        <taxon>Fungi</taxon>
        <taxon>Dikarya</taxon>
        <taxon>Basidiomycota</taxon>
        <taxon>Wallemiomycotina</taxon>
        <taxon>Wallemiomycetes</taxon>
        <taxon>Wallemiales</taxon>
        <taxon>Wallemiaceae</taxon>
        <taxon>Wallemia</taxon>
    </lineage>
</organism>
<dbReference type="Gene3D" id="2.130.10.10">
    <property type="entry name" value="YVTN repeat-like/Quinoprotein amine dehydrogenase"/>
    <property type="match status" value="2"/>
</dbReference>
<gene>
    <name evidence="7" type="ORF">E3P99_00414</name>
</gene>
<dbReference type="SMART" id="SM00320">
    <property type="entry name" value="WD40"/>
    <property type="match status" value="9"/>
</dbReference>
<evidence type="ECO:0000256" key="4">
    <source>
        <dbReference type="PROSITE-ProRule" id="PRU00221"/>
    </source>
</evidence>
<dbReference type="CDD" id="cd00200">
    <property type="entry name" value="WD40"/>
    <property type="match status" value="1"/>
</dbReference>